<dbReference type="GO" id="GO:0004518">
    <property type="term" value="F:nuclease activity"/>
    <property type="evidence" value="ECO:0007669"/>
    <property type="project" value="UniProtKB-KW"/>
</dbReference>
<evidence type="ECO:0000256" key="6">
    <source>
        <dbReference type="ARBA" id="ARBA00022801"/>
    </source>
</evidence>
<organism evidence="10 11">
    <name type="scientific">Pelodiscus sinensis</name>
    <name type="common">Chinese softshell turtle</name>
    <name type="synonym">Trionyx sinensis</name>
    <dbReference type="NCBI Taxonomy" id="13735"/>
    <lineage>
        <taxon>Eukaryota</taxon>
        <taxon>Metazoa</taxon>
        <taxon>Chordata</taxon>
        <taxon>Craniata</taxon>
        <taxon>Vertebrata</taxon>
        <taxon>Euteleostomi</taxon>
        <taxon>Archelosauria</taxon>
        <taxon>Testudinata</taxon>
        <taxon>Testudines</taxon>
        <taxon>Cryptodira</taxon>
        <taxon>Trionychia</taxon>
        <taxon>Trionychidae</taxon>
        <taxon>Pelodiscus</taxon>
    </lineage>
</organism>
<dbReference type="HOGENOM" id="CLU_717576_0_0_1"/>
<dbReference type="GeneTree" id="ENSGT00940000163810"/>
<feature type="domain" description="DDE Tnp4" evidence="9">
    <location>
        <begin position="110"/>
        <end position="271"/>
    </location>
</feature>
<evidence type="ECO:0000256" key="2">
    <source>
        <dbReference type="ARBA" id="ARBA00004123"/>
    </source>
</evidence>
<name>K7FS28_PELSI</name>
<dbReference type="InterPro" id="IPR027806">
    <property type="entry name" value="HARBI1_dom"/>
</dbReference>
<dbReference type="EMBL" id="AGCU01060043">
    <property type="status" value="NOT_ANNOTATED_CDS"/>
    <property type="molecule type" value="Genomic_DNA"/>
</dbReference>
<dbReference type="PANTHER" id="PTHR22930:SF206">
    <property type="entry name" value="NUCLEASE HARBI1"/>
    <property type="match status" value="1"/>
</dbReference>
<dbReference type="Proteomes" id="UP000007267">
    <property type="component" value="Unassembled WGS sequence"/>
</dbReference>
<keyword evidence="11" id="KW-1185">Reference proteome</keyword>
<dbReference type="GO" id="GO:0016787">
    <property type="term" value="F:hydrolase activity"/>
    <property type="evidence" value="ECO:0007669"/>
    <property type="project" value="UniProtKB-KW"/>
</dbReference>
<dbReference type="PANTHER" id="PTHR22930">
    <property type="match status" value="1"/>
</dbReference>
<evidence type="ECO:0000313" key="11">
    <source>
        <dbReference type="Proteomes" id="UP000007267"/>
    </source>
</evidence>
<keyword evidence="4" id="KW-0540">Nuclease</keyword>
<evidence type="ECO:0000313" key="10">
    <source>
        <dbReference type="Ensembl" id="ENSPSIP00000010838.1"/>
    </source>
</evidence>
<keyword evidence="5" id="KW-0479">Metal-binding</keyword>
<evidence type="ECO:0000256" key="5">
    <source>
        <dbReference type="ARBA" id="ARBA00022723"/>
    </source>
</evidence>
<comment type="similarity">
    <text evidence="3">Belongs to the HARBI1 family.</text>
</comment>
<evidence type="ECO:0000256" key="8">
    <source>
        <dbReference type="SAM" id="MobiDB-lite"/>
    </source>
</evidence>
<comment type="subcellular location">
    <subcellularLocation>
        <location evidence="2">Nucleus</location>
    </subcellularLocation>
</comment>
<dbReference type="GO" id="GO:0046872">
    <property type="term" value="F:metal ion binding"/>
    <property type="evidence" value="ECO:0007669"/>
    <property type="project" value="UniProtKB-KW"/>
</dbReference>
<comment type="cofactor">
    <cofactor evidence="1">
        <name>a divalent metal cation</name>
        <dbReference type="ChEBI" id="CHEBI:60240"/>
    </cofactor>
</comment>
<keyword evidence="6" id="KW-0378">Hydrolase</keyword>
<reference evidence="10" key="4">
    <citation type="submission" date="2025-09" db="UniProtKB">
        <authorList>
            <consortium name="Ensembl"/>
        </authorList>
    </citation>
    <scope>IDENTIFICATION</scope>
</reference>
<dbReference type="AlphaFoldDB" id="K7FS28"/>
<reference evidence="11" key="2">
    <citation type="journal article" date="2013" name="Nat. Genet.">
        <title>The draft genomes of soft-shell turtle and green sea turtle yield insights into the development and evolution of the turtle-specific body plan.</title>
        <authorList>
            <person name="Wang Z."/>
            <person name="Pascual-Anaya J."/>
            <person name="Zadissa A."/>
            <person name="Li W."/>
            <person name="Niimura Y."/>
            <person name="Huang Z."/>
            <person name="Li C."/>
            <person name="White S."/>
            <person name="Xiong Z."/>
            <person name="Fang D."/>
            <person name="Wang B."/>
            <person name="Ming Y."/>
            <person name="Chen Y."/>
            <person name="Zheng Y."/>
            <person name="Kuraku S."/>
            <person name="Pignatelli M."/>
            <person name="Herrero J."/>
            <person name="Beal K."/>
            <person name="Nozawa M."/>
            <person name="Li Q."/>
            <person name="Wang J."/>
            <person name="Zhang H."/>
            <person name="Yu L."/>
            <person name="Shigenobu S."/>
            <person name="Wang J."/>
            <person name="Liu J."/>
            <person name="Flicek P."/>
            <person name="Searle S."/>
            <person name="Wang J."/>
            <person name="Kuratani S."/>
            <person name="Yin Y."/>
            <person name="Aken B."/>
            <person name="Zhang G."/>
            <person name="Irie N."/>
        </authorList>
    </citation>
    <scope>NUCLEOTIDE SEQUENCE [LARGE SCALE GENOMIC DNA]</scope>
    <source>
        <strain evidence="11">Daiwa-1</strain>
    </source>
</reference>
<dbReference type="eggNOG" id="KOG4585">
    <property type="taxonomic scope" value="Eukaryota"/>
</dbReference>
<evidence type="ECO:0000256" key="3">
    <source>
        <dbReference type="ARBA" id="ARBA00006958"/>
    </source>
</evidence>
<dbReference type="InterPro" id="IPR045249">
    <property type="entry name" value="HARBI1-like"/>
</dbReference>
<dbReference type="Ensembl" id="ENSPSIT00000010893.1">
    <property type="protein sequence ID" value="ENSPSIP00000010838.1"/>
    <property type="gene ID" value="ENSPSIG00000009833.1"/>
</dbReference>
<feature type="region of interest" description="Disordered" evidence="8">
    <location>
        <begin position="284"/>
        <end position="313"/>
    </location>
</feature>
<dbReference type="GO" id="GO:0005634">
    <property type="term" value="C:nucleus"/>
    <property type="evidence" value="ECO:0007669"/>
    <property type="project" value="UniProtKB-SubCell"/>
</dbReference>
<evidence type="ECO:0000256" key="7">
    <source>
        <dbReference type="ARBA" id="ARBA00023242"/>
    </source>
</evidence>
<evidence type="ECO:0000256" key="1">
    <source>
        <dbReference type="ARBA" id="ARBA00001968"/>
    </source>
</evidence>
<reference evidence="10" key="3">
    <citation type="submission" date="2025-08" db="UniProtKB">
        <authorList>
            <consortium name="Ensembl"/>
        </authorList>
    </citation>
    <scope>IDENTIFICATION</scope>
</reference>
<reference evidence="11" key="1">
    <citation type="submission" date="2011-10" db="EMBL/GenBank/DDBJ databases">
        <authorList>
            <consortium name="Soft-shell Turtle Genome Consortium"/>
        </authorList>
    </citation>
    <scope>NUCLEOTIDE SEQUENCE [LARGE SCALE GENOMIC DNA]</scope>
    <source>
        <strain evidence="11">Daiwa-1</strain>
    </source>
</reference>
<dbReference type="OMA" id="NDWMARD"/>
<keyword evidence="7" id="KW-0539">Nucleus</keyword>
<evidence type="ECO:0000256" key="4">
    <source>
        <dbReference type="ARBA" id="ARBA00022722"/>
    </source>
</evidence>
<dbReference type="Pfam" id="PF13359">
    <property type="entry name" value="DDE_Tnp_4"/>
    <property type="match status" value="1"/>
</dbReference>
<protein>
    <recommendedName>
        <fullName evidence="9">DDE Tnp4 domain-containing protein</fullName>
    </recommendedName>
</protein>
<accession>K7FS28</accession>
<proteinExistence type="inferred from homology"/>
<sequence length="385" mass="42146">MEPELPLATSWPHTALLQCMQHLMQATALRPAIPLEKKVAIALRKLASTDSYRVVGDQFGVKKSSVGVILMQVVRALNSILLYRVIRLGDQDATMAGFAALGFPNCGGAIDGTHIPIPAPNILGPCYLNRKGYSSMVLQALVDHRGQFLDVYTGWLGKADDARIFRSSGLYKKLKKGLYFSPREFAVGDVQMPLCIVGDEAYPLLPWLMKPYTGHLDPSREQFNTRLNRARNPVERAFGRLKARFRCLRTRLTVGQKSMAELIAACCVLHNIVEKKGEAFLPAWEESSPRQSPSGRPTRMGCASGRPCGSSSRKHPSNCLQGLLPRGLCLAAASLPHHKPSLAPSPDVPINKPRCFSTKHELYFFNIRERWAGGGGCKLGGGGGS</sequence>
<evidence type="ECO:0000259" key="9">
    <source>
        <dbReference type="Pfam" id="PF13359"/>
    </source>
</evidence>